<keyword evidence="7" id="KW-0812">Transmembrane</keyword>
<evidence type="ECO:0000256" key="3">
    <source>
        <dbReference type="ARBA" id="ARBA00004922"/>
    </source>
</evidence>
<evidence type="ECO:0000256" key="13">
    <source>
        <dbReference type="ARBA" id="ARBA00023211"/>
    </source>
</evidence>
<accession>A0ABM1VZD4</accession>
<keyword evidence="12" id="KW-0472">Membrane</keyword>
<keyword evidence="5" id="KW-0328">Glycosyltransferase</keyword>
<dbReference type="Proteomes" id="UP000694888">
    <property type="component" value="Unplaced"/>
</dbReference>
<keyword evidence="13" id="KW-0464">Manganese</keyword>
<dbReference type="InterPro" id="IPR052463">
    <property type="entry name" value="O-linked_mannose_GnT"/>
</dbReference>
<dbReference type="SUPFAM" id="SSF53448">
    <property type="entry name" value="Nucleotide-diphospho-sugar transferases"/>
    <property type="match status" value="1"/>
</dbReference>
<evidence type="ECO:0000256" key="5">
    <source>
        <dbReference type="ARBA" id="ARBA00022676"/>
    </source>
</evidence>
<dbReference type="Pfam" id="PF03071">
    <property type="entry name" value="GNT-I"/>
    <property type="match status" value="1"/>
</dbReference>
<evidence type="ECO:0000256" key="2">
    <source>
        <dbReference type="ARBA" id="ARBA00004323"/>
    </source>
</evidence>
<keyword evidence="11" id="KW-0333">Golgi apparatus</keyword>
<dbReference type="InterPro" id="IPR004139">
    <property type="entry name" value="Glyco_trans_13"/>
</dbReference>
<protein>
    <submittedName>
        <fullName evidence="16">Protein O-linked-mannose beta-1,2-N-acetylglucosaminyltransferase 1</fullName>
    </submittedName>
</protein>
<keyword evidence="8" id="KW-0479">Metal-binding</keyword>
<dbReference type="GeneID" id="101852263"/>
<evidence type="ECO:0000256" key="1">
    <source>
        <dbReference type="ARBA" id="ARBA00001936"/>
    </source>
</evidence>
<keyword evidence="15" id="KW-1185">Reference proteome</keyword>
<dbReference type="InterPro" id="IPR039477">
    <property type="entry name" value="ILEI/PANDER_dom"/>
</dbReference>
<name>A0ABM1VZD4_APLCA</name>
<gene>
    <name evidence="16" type="primary">LOC101852263</name>
</gene>
<comment type="similarity">
    <text evidence="4">Belongs to the glycosyltransferase 13 family.</text>
</comment>
<keyword evidence="6" id="KW-0808">Transferase</keyword>
<dbReference type="PROSITE" id="PS52031">
    <property type="entry name" value="GG_LECTIN"/>
    <property type="match status" value="2"/>
</dbReference>
<dbReference type="InterPro" id="IPR029044">
    <property type="entry name" value="Nucleotide-diphossugar_trans"/>
</dbReference>
<dbReference type="PANTHER" id="PTHR46396:SF2">
    <property type="entry name" value="ILEI_PANDER DOMAIN-CONTAINING PROTEIN"/>
    <property type="match status" value="1"/>
</dbReference>
<evidence type="ECO:0000256" key="11">
    <source>
        <dbReference type="ARBA" id="ARBA00023034"/>
    </source>
</evidence>
<evidence type="ECO:0000313" key="16">
    <source>
        <dbReference type="RefSeq" id="XP_035827777.1"/>
    </source>
</evidence>
<dbReference type="RefSeq" id="XP_035827777.1">
    <property type="nucleotide sequence ID" value="XM_035971884.1"/>
</dbReference>
<reference evidence="16" key="1">
    <citation type="submission" date="2025-08" db="UniProtKB">
        <authorList>
            <consortium name="RefSeq"/>
        </authorList>
    </citation>
    <scope>IDENTIFICATION</scope>
</reference>
<evidence type="ECO:0000256" key="8">
    <source>
        <dbReference type="ARBA" id="ARBA00022723"/>
    </source>
</evidence>
<comment type="subcellular location">
    <subcellularLocation>
        <location evidence="2">Golgi apparatus membrane</location>
        <topology evidence="2">Single-pass type II membrane protein</topology>
    </subcellularLocation>
</comment>
<organism evidence="15 16">
    <name type="scientific">Aplysia californica</name>
    <name type="common">California sea hare</name>
    <dbReference type="NCBI Taxonomy" id="6500"/>
    <lineage>
        <taxon>Eukaryota</taxon>
        <taxon>Metazoa</taxon>
        <taxon>Spiralia</taxon>
        <taxon>Lophotrochozoa</taxon>
        <taxon>Mollusca</taxon>
        <taxon>Gastropoda</taxon>
        <taxon>Heterobranchia</taxon>
        <taxon>Euthyneura</taxon>
        <taxon>Tectipleura</taxon>
        <taxon>Aplysiida</taxon>
        <taxon>Aplysioidea</taxon>
        <taxon>Aplysiidae</taxon>
        <taxon>Aplysia</taxon>
    </lineage>
</organism>
<dbReference type="Pfam" id="PF15711">
    <property type="entry name" value="ILEI"/>
    <property type="match status" value="2"/>
</dbReference>
<evidence type="ECO:0000256" key="9">
    <source>
        <dbReference type="ARBA" id="ARBA00022968"/>
    </source>
</evidence>
<dbReference type="Gene3D" id="3.90.550.10">
    <property type="entry name" value="Spore Coat Polysaccharide Biosynthesis Protein SpsA, Chain A"/>
    <property type="match status" value="1"/>
</dbReference>
<comment type="pathway">
    <text evidence="3">Protein modification; protein glycosylation.</text>
</comment>
<evidence type="ECO:0000256" key="10">
    <source>
        <dbReference type="ARBA" id="ARBA00022989"/>
    </source>
</evidence>
<evidence type="ECO:0000313" key="15">
    <source>
        <dbReference type="Proteomes" id="UP000694888"/>
    </source>
</evidence>
<feature type="domain" description="ILEI/PANDER" evidence="14">
    <location>
        <begin position="107"/>
        <end position="194"/>
    </location>
</feature>
<evidence type="ECO:0000256" key="12">
    <source>
        <dbReference type="ARBA" id="ARBA00023136"/>
    </source>
</evidence>
<keyword evidence="10" id="KW-1133">Transmembrane helix</keyword>
<keyword evidence="9" id="KW-0735">Signal-anchor</keyword>
<feature type="domain" description="ILEI/PANDER" evidence="14">
    <location>
        <begin position="301"/>
        <end position="388"/>
    </location>
</feature>
<dbReference type="PANTHER" id="PTHR46396">
    <property type="entry name" value="PROTEIN O-LINKED-MANNOSE BETA-1,2-N-ACETYLGLUCOSAMINYLTRANSFERASE 1"/>
    <property type="match status" value="1"/>
</dbReference>
<dbReference type="CDD" id="cd13936">
    <property type="entry name" value="PANDER_like"/>
    <property type="match status" value="1"/>
</dbReference>
<comment type="cofactor">
    <cofactor evidence="1">
        <name>Mn(2+)</name>
        <dbReference type="ChEBI" id="CHEBI:29035"/>
    </cofactor>
</comment>
<evidence type="ECO:0000256" key="4">
    <source>
        <dbReference type="ARBA" id="ARBA00006492"/>
    </source>
</evidence>
<evidence type="ECO:0000256" key="7">
    <source>
        <dbReference type="ARBA" id="ARBA00022692"/>
    </source>
</evidence>
<proteinExistence type="inferred from homology"/>
<evidence type="ECO:0000256" key="6">
    <source>
        <dbReference type="ARBA" id="ARBA00022679"/>
    </source>
</evidence>
<sequence>MAYALIRPMRRLITKKFGGYKKFLLVLTSLALILYTLKSLFINDGRQVWDVKSSVSNKSNECDVKCLPDQFSFYIRSGEKTPETGRGPVLCFQGNVYMSSEMRNVGRGFNVLLVDSKSQAVKAVNVFDTYVDESSLLRFLKKDAREDDIIMLATFDDASTNLKESGRHWLSLFGSSLVSQLGFRDNFIMIGHRGLTSGSAIEYYKGKKMRKDDAFAPPIVKAGCFSFPMGSKVSMENTMPEVLRGENIKLGDRHDNCGLRESCADGSVAVAVDTGQGNLRKPSICVDGFMRMDNNVNDAGRGFNVVVLDPNTLQPTKVTHMDTYTFDSTDLELFLESLADGDIVLAVVADDASKKLGQSARDSLNQIGSGLIQNLRFRDVWYFIGQKGIQGFTTMEQLSFAAFDGGWPKPLTAKICVPKKLPSSKIMIEQEWSRNDRRREFCTKYEGYSDFCNPAKVDEELAPIEIADKNLKGHKIFETPIIIVPGMNHNAFVHTLETTLMQPGIKLDQVAVLWDEKLPEYGELATMFGFRNYSLDSSVTYTEQLAKALRFARVVFPSADHMVVIEEDLLLSPDFMPFMALCLDTVNKDASLAGAFAWNVNGFEHSSGNNSLVYRVQEFPGLGFLVKSHILQQLVDSFGSCCSDRAWSGWHLEVQGLEMLMPDVSRVYRTPFYGAEATSVVARSLFLKPRRTHLEMRPSPLSLKHLISTDYEAFLKTQIMGAEILKPSLLVDCIAGKSGAPDIDELPEVPVVIYYAQKEPSDIRVLKLICRCFGLVALENMGPKNVHFGLLRFYYQKHDVFLVGTLTHYFDKMISEDHVVGTKVLSTVLQ</sequence>
<evidence type="ECO:0000259" key="14">
    <source>
        <dbReference type="Pfam" id="PF15711"/>
    </source>
</evidence>